<organism evidence="2 3">
    <name type="scientific">Sutcliffiella cohnii</name>
    <dbReference type="NCBI Taxonomy" id="33932"/>
    <lineage>
        <taxon>Bacteria</taxon>
        <taxon>Bacillati</taxon>
        <taxon>Bacillota</taxon>
        <taxon>Bacilli</taxon>
        <taxon>Bacillales</taxon>
        <taxon>Bacillaceae</taxon>
        <taxon>Sutcliffiella</taxon>
    </lineage>
</organism>
<accession>A0A223KL97</accession>
<sequence>MKTITRFADLCWEGLTLQHISDKRIVIPYLLFIAMTLLFELFLLVLIGITSFIFYIHGYQPSLGYIVSGPAVLCMFLLTIPILKAVLKQRKIAH</sequence>
<keyword evidence="1" id="KW-0472">Membrane</keyword>
<keyword evidence="1" id="KW-0812">Transmembrane</keyword>
<protein>
    <submittedName>
        <fullName evidence="2">Uncharacterized protein</fullName>
    </submittedName>
</protein>
<dbReference type="AlphaFoldDB" id="A0A223KL97"/>
<evidence type="ECO:0000256" key="1">
    <source>
        <dbReference type="SAM" id="Phobius"/>
    </source>
</evidence>
<proteinExistence type="predicted"/>
<evidence type="ECO:0000313" key="3">
    <source>
        <dbReference type="Proteomes" id="UP000215224"/>
    </source>
</evidence>
<feature type="transmembrane region" description="Helical" evidence="1">
    <location>
        <begin position="62"/>
        <end position="87"/>
    </location>
</feature>
<gene>
    <name evidence="2" type="ORF">BC6307_02155</name>
</gene>
<reference evidence="2 3" key="1">
    <citation type="submission" date="2016-12" db="EMBL/GenBank/DDBJ databases">
        <title>The whole genome sequencing and assembly of Bacillus cohnii DSM 6307T strain.</title>
        <authorList>
            <person name="Lee Y.-J."/>
            <person name="Yi H."/>
            <person name="Bahn Y.-S."/>
            <person name="Kim J.F."/>
            <person name="Lee D.-W."/>
        </authorList>
    </citation>
    <scope>NUCLEOTIDE SEQUENCE [LARGE SCALE GENOMIC DNA]</scope>
    <source>
        <strain evidence="2 3">DSM 6307</strain>
    </source>
</reference>
<dbReference type="KEGG" id="bcoh:BC6307_02155"/>
<dbReference type="Proteomes" id="UP000215224">
    <property type="component" value="Chromosome"/>
</dbReference>
<keyword evidence="3" id="KW-1185">Reference proteome</keyword>
<dbReference type="RefSeq" id="WP_066415028.1">
    <property type="nucleotide sequence ID" value="NZ_CP018866.1"/>
</dbReference>
<name>A0A223KL97_9BACI</name>
<dbReference type="EMBL" id="CP018866">
    <property type="protein sequence ID" value="AST90166.1"/>
    <property type="molecule type" value="Genomic_DNA"/>
</dbReference>
<evidence type="ECO:0000313" key="2">
    <source>
        <dbReference type="EMBL" id="AST90166.1"/>
    </source>
</evidence>
<feature type="transmembrane region" description="Helical" evidence="1">
    <location>
        <begin position="29"/>
        <end position="56"/>
    </location>
</feature>
<keyword evidence="1" id="KW-1133">Transmembrane helix</keyword>